<feature type="transmembrane region" description="Helical" evidence="5">
    <location>
        <begin position="1144"/>
        <end position="1168"/>
    </location>
</feature>
<feature type="transmembrane region" description="Helical" evidence="5">
    <location>
        <begin position="1116"/>
        <end position="1138"/>
    </location>
</feature>
<dbReference type="Proteomes" id="UP000494256">
    <property type="component" value="Unassembled WGS sequence"/>
</dbReference>
<dbReference type="PANTHER" id="PTHR45813:SF8">
    <property type="entry name" value="IG-LIKE DOMAIN-CONTAINING PROTEIN"/>
    <property type="match status" value="1"/>
</dbReference>
<evidence type="ECO:0000256" key="4">
    <source>
        <dbReference type="PROSITE-ProRule" id="PRU00076"/>
    </source>
</evidence>
<dbReference type="CDD" id="cd00054">
    <property type="entry name" value="EGF_CA"/>
    <property type="match status" value="1"/>
</dbReference>
<dbReference type="InterPro" id="IPR051587">
    <property type="entry name" value="Adhesion_GPCR"/>
</dbReference>
<dbReference type="InterPro" id="IPR001879">
    <property type="entry name" value="GPCR_2_extracellular_dom"/>
</dbReference>
<keyword evidence="4" id="KW-0245">EGF-like domain</keyword>
<name>A0A8S1AS81_ARCPL</name>
<feature type="disulfide bond" evidence="4">
    <location>
        <begin position="244"/>
        <end position="253"/>
    </location>
</feature>
<dbReference type="SMART" id="SM00181">
    <property type="entry name" value="EGF"/>
    <property type="match status" value="2"/>
</dbReference>
<dbReference type="SMART" id="SM00408">
    <property type="entry name" value="IGc2"/>
    <property type="match status" value="2"/>
</dbReference>
<feature type="disulfide bond" evidence="4">
    <location>
        <begin position="204"/>
        <end position="213"/>
    </location>
</feature>
<feature type="transmembrane region" description="Helical" evidence="5">
    <location>
        <begin position="935"/>
        <end position="959"/>
    </location>
</feature>
<keyword evidence="2 4" id="KW-1015">Disulfide bond</keyword>
<evidence type="ECO:0000256" key="5">
    <source>
        <dbReference type="SAM" id="Phobius"/>
    </source>
</evidence>
<evidence type="ECO:0000259" key="7">
    <source>
        <dbReference type="PROSITE" id="PS01180"/>
    </source>
</evidence>
<keyword evidence="6" id="KW-0732">Signal</keyword>
<evidence type="ECO:0000256" key="2">
    <source>
        <dbReference type="ARBA" id="ARBA00023157"/>
    </source>
</evidence>
<dbReference type="PANTHER" id="PTHR45813">
    <property type="entry name" value="IG-LIKE DOMAIN-CONTAINING PROTEIN"/>
    <property type="match status" value="1"/>
</dbReference>
<dbReference type="InterPro" id="IPR036179">
    <property type="entry name" value="Ig-like_dom_sf"/>
</dbReference>
<keyword evidence="5" id="KW-0812">Transmembrane</keyword>
<dbReference type="InterPro" id="IPR003598">
    <property type="entry name" value="Ig_sub2"/>
</dbReference>
<feature type="transmembrane region" description="Helical" evidence="5">
    <location>
        <begin position="1004"/>
        <end position="1029"/>
    </location>
</feature>
<feature type="transmembrane region" description="Helical" evidence="5">
    <location>
        <begin position="971"/>
        <end position="992"/>
    </location>
</feature>
<evidence type="ECO:0000256" key="3">
    <source>
        <dbReference type="ARBA" id="ARBA00023180"/>
    </source>
</evidence>
<reference evidence="11 12" key="1">
    <citation type="submission" date="2020-04" db="EMBL/GenBank/DDBJ databases">
        <authorList>
            <person name="Wallbank WR R."/>
            <person name="Pardo Diaz C."/>
            <person name="Kozak K."/>
            <person name="Martin S."/>
            <person name="Jiggins C."/>
            <person name="Moest M."/>
            <person name="Warren A I."/>
            <person name="Byers J.R.P. K."/>
            <person name="Montejo-Kovacevich G."/>
            <person name="Yen C E."/>
        </authorList>
    </citation>
    <scope>NUCLEOTIDE SEQUENCE [LARGE SCALE GENOMIC DNA]</scope>
</reference>
<dbReference type="PROSITE" id="PS00022">
    <property type="entry name" value="EGF_1"/>
    <property type="match status" value="2"/>
</dbReference>
<dbReference type="PROSITE" id="PS50227">
    <property type="entry name" value="G_PROTEIN_RECEP_F2_3"/>
    <property type="match status" value="1"/>
</dbReference>
<evidence type="ECO:0000259" key="8">
    <source>
        <dbReference type="PROSITE" id="PS50026"/>
    </source>
</evidence>
<dbReference type="PROSITE" id="PS01186">
    <property type="entry name" value="EGF_2"/>
    <property type="match status" value="1"/>
</dbReference>
<dbReference type="InterPro" id="IPR007110">
    <property type="entry name" value="Ig-like_dom"/>
</dbReference>
<dbReference type="Pfam" id="PF00008">
    <property type="entry name" value="EGF"/>
    <property type="match status" value="1"/>
</dbReference>
<comment type="similarity">
    <text evidence="1">Belongs to the G-protein coupled receptor 2 family. Adhesion G-protein coupled receptor (ADGR) subfamily.</text>
</comment>
<feature type="domain" description="G-protein coupled receptors family 2 profile 1" evidence="9">
    <location>
        <begin position="568"/>
        <end position="652"/>
    </location>
</feature>
<keyword evidence="3" id="KW-0325">Glycoprotein</keyword>
<dbReference type="InterPro" id="IPR003599">
    <property type="entry name" value="Ig_sub"/>
</dbReference>
<accession>A0A8S1AS81</accession>
<dbReference type="InterPro" id="IPR000742">
    <property type="entry name" value="EGF"/>
</dbReference>
<dbReference type="InterPro" id="IPR013783">
    <property type="entry name" value="Ig-like_fold"/>
</dbReference>
<dbReference type="OrthoDB" id="7359911at2759"/>
<feature type="domain" description="CUB" evidence="7">
    <location>
        <begin position="45"/>
        <end position="106"/>
    </location>
</feature>
<evidence type="ECO:0000256" key="6">
    <source>
        <dbReference type="SAM" id="SignalP"/>
    </source>
</evidence>
<dbReference type="GO" id="GO:0016020">
    <property type="term" value="C:membrane"/>
    <property type="evidence" value="ECO:0007669"/>
    <property type="project" value="InterPro"/>
</dbReference>
<feature type="transmembrane region" description="Helical" evidence="5">
    <location>
        <begin position="1041"/>
        <end position="1059"/>
    </location>
</feature>
<feature type="domain" description="EGF-like" evidence="8">
    <location>
        <begin position="215"/>
        <end position="254"/>
    </location>
</feature>
<evidence type="ECO:0000259" key="9">
    <source>
        <dbReference type="PROSITE" id="PS50227"/>
    </source>
</evidence>
<dbReference type="PROSITE" id="PS50835">
    <property type="entry name" value="IG_LIKE"/>
    <property type="match status" value="2"/>
</dbReference>
<gene>
    <name evidence="11" type="ORF">APLA_LOCUS12814</name>
</gene>
<organism evidence="11 12">
    <name type="scientific">Arctia plantaginis</name>
    <name type="common">Wood tiger moth</name>
    <name type="synonym">Phalaena plantaginis</name>
    <dbReference type="NCBI Taxonomy" id="874455"/>
    <lineage>
        <taxon>Eukaryota</taxon>
        <taxon>Metazoa</taxon>
        <taxon>Ecdysozoa</taxon>
        <taxon>Arthropoda</taxon>
        <taxon>Hexapoda</taxon>
        <taxon>Insecta</taxon>
        <taxon>Pterygota</taxon>
        <taxon>Neoptera</taxon>
        <taxon>Endopterygota</taxon>
        <taxon>Lepidoptera</taxon>
        <taxon>Glossata</taxon>
        <taxon>Ditrysia</taxon>
        <taxon>Noctuoidea</taxon>
        <taxon>Erebidae</taxon>
        <taxon>Arctiinae</taxon>
        <taxon>Arctia</taxon>
    </lineage>
</organism>
<dbReference type="Gene3D" id="2.60.40.10">
    <property type="entry name" value="Immunoglobulins"/>
    <property type="match status" value="2"/>
</dbReference>
<evidence type="ECO:0000313" key="12">
    <source>
        <dbReference type="Proteomes" id="UP000494256"/>
    </source>
</evidence>
<feature type="domain" description="EGF-like" evidence="8">
    <location>
        <begin position="176"/>
        <end position="214"/>
    </location>
</feature>
<feature type="signal peptide" evidence="6">
    <location>
        <begin position="1"/>
        <end position="32"/>
    </location>
</feature>
<proteinExistence type="inferred from homology"/>
<keyword evidence="5" id="KW-1133">Transmembrane helix</keyword>
<dbReference type="Gene3D" id="4.10.1240.10">
    <property type="entry name" value="GPCR, family 2, extracellular hormone receptor domain"/>
    <property type="match status" value="1"/>
</dbReference>
<protein>
    <submittedName>
        <fullName evidence="11">Uncharacterized protein</fullName>
    </submittedName>
</protein>
<dbReference type="GO" id="GO:0004930">
    <property type="term" value="F:G protein-coupled receptor activity"/>
    <property type="evidence" value="ECO:0007669"/>
    <property type="project" value="InterPro"/>
</dbReference>
<dbReference type="SUPFAM" id="SSF57196">
    <property type="entry name" value="EGF/Laminin"/>
    <property type="match status" value="1"/>
</dbReference>
<sequence length="1423" mass="157045">MILKALNLLGFRLPMARLVSMILIHIAANVCAQDRDRDHHRLQSCGGHLKGPVGIIQTPNFPNPFPVPIKCKWIIEHDIVNGTISIYFTQQYTTSGLTFTEYSYYDETYKLEEKRVLTVTEENITKVKRLQVQSPVLVVELNLNRLEGTQLRALGLLSVFGFNITYAVRSPVEVSTPTPCSAIQCRLLGHCYARHDFQEFFCSCFESYSGEDCGIGPLCTRTPKMCRNGGTCRQMGPATISCICAPGYTGNLCESQIAQHECGAEECSEGCAKEYGCDCSPKDKDFTLARFDTRLQVVDQPNINISQEIIKQLTSYLRTSNITLDDEIEILNMSSVGATGARMVYIRAWSARNAADALRAALAKLAASRSRPHTLRLLPDTLYFDIQPALSLQALALNQRPEIWEGSEFILTCMAHGSPDIVFTWYKDGVKINFNATTREIWTRIVAEDKLGRRMSVLAVSGAQQIDGGTWSCAADDSGRRRCRALTLTVLTPPSIRLIPSTLTVYKGDNVTITCLTGAGRAHGVLGFSWARERSLLRMQPDRHVWEDLYPSGSVLKLYNVQKSSEYRCQVSSSAGTNSVSVWVWALDDNDDACESESMVGTLWARTAPGAYASITCPPGYSGEITRFCEPKTGQHGVKWMPLDYSGCIADPLKDIYEKFTLISYGFSWDNVSEVTRQYSSVLRSLFIPEGAGVTPLRHAAHMLQYLLSAAVQHDDKAHSVTHLLNIYDYLLTQPDAFVDEQKIYELQNAIPKVASITRKLELHLHSFSVRSESSMHMELDHSLKQHSSAEWRLESTRVDLAFIAKNLTIVTVFYQDLGSRLPSLRTLTKHSGVSEVQYALCSQQVQVYISGTSLDRTLQLSVTLLLKHSLNYSADASKLACGFRSAAVPGVWRVSGCDIRISQGLHAICHCRGAGTFALFTQISSTSTDSKEDLHGILVICLNVSGAMCVCVSIIQLLSIMPATARRRDTMYAILAAGTATGNAAAMFALSNCHDTEVSLSRFYVWVVAVSWCIASAALCAQPLLLHAELAGTAQRSHSVGLLAGVCVLCCLSARMWGDAPLKVGSAANSIFAAGIIILTVLTLALALCARRMLEHVTRKLPLDRRTYIRNRNRIVNNTLALLLTSMSTIVAGVTYVQPGDKLIMHILALSVAAFANGAAMLVCYVIRDEECLRAVRSKLPLHDSTVWQDSPAGDTSISLYIKQGGEVESRGGVVMLEPSPVSSTARYWHATPLERRRSNPDSRADIVKCVEYKSSAYGGARYDTHPRSVCDLIPTGVVRSDHAGEEYLATVCLEVNPYHKPVAVMSSLEPYTEKQFDIAKETCAICVQSNPDVSKITSAPVKSCLKKGSQKFTSSTSLPSIETIKEEFDKTHIEQINQEWNKTYDNPHTSKVLNKISTDLDFLLNRTQQTNTPHQEEEAPT</sequence>
<dbReference type="InterPro" id="IPR036445">
    <property type="entry name" value="GPCR_2_extracell_dom_sf"/>
</dbReference>
<evidence type="ECO:0000256" key="1">
    <source>
        <dbReference type="ARBA" id="ARBA00007343"/>
    </source>
</evidence>
<dbReference type="InterPro" id="IPR035914">
    <property type="entry name" value="Sperma_CUB_dom_sf"/>
</dbReference>
<dbReference type="PROSITE" id="PS01180">
    <property type="entry name" value="CUB"/>
    <property type="match status" value="1"/>
</dbReference>
<feature type="domain" description="Ig-like" evidence="10">
    <location>
        <begin position="388"/>
        <end position="489"/>
    </location>
</feature>
<dbReference type="Pfam" id="PF13927">
    <property type="entry name" value="Ig_3"/>
    <property type="match status" value="1"/>
</dbReference>
<feature type="chain" id="PRO_5035730216" evidence="6">
    <location>
        <begin position="33"/>
        <end position="1423"/>
    </location>
</feature>
<comment type="caution">
    <text evidence="4">Lacks conserved residue(s) required for the propagation of feature annotation.</text>
</comment>
<dbReference type="SMART" id="SM00409">
    <property type="entry name" value="IG"/>
    <property type="match status" value="2"/>
</dbReference>
<feature type="disulfide bond" evidence="4">
    <location>
        <begin position="185"/>
        <end position="202"/>
    </location>
</feature>
<dbReference type="SUPFAM" id="SSF48726">
    <property type="entry name" value="Immunoglobulin"/>
    <property type="match status" value="2"/>
</dbReference>
<evidence type="ECO:0000313" key="11">
    <source>
        <dbReference type="EMBL" id="CAB3249332.1"/>
    </source>
</evidence>
<dbReference type="SUPFAM" id="SSF49854">
    <property type="entry name" value="Spermadhesin, CUB domain"/>
    <property type="match status" value="1"/>
</dbReference>
<dbReference type="PROSITE" id="PS50026">
    <property type="entry name" value="EGF_3"/>
    <property type="match status" value="2"/>
</dbReference>
<dbReference type="Gene3D" id="2.60.120.290">
    <property type="entry name" value="Spermadhesin, CUB domain"/>
    <property type="match status" value="1"/>
</dbReference>
<dbReference type="InterPro" id="IPR046338">
    <property type="entry name" value="GAIN_dom_sf"/>
</dbReference>
<feature type="transmembrane region" description="Helical" evidence="5">
    <location>
        <begin position="1071"/>
        <end position="1095"/>
    </location>
</feature>
<dbReference type="GO" id="GO:0007189">
    <property type="term" value="P:adenylate cyclase-activating G protein-coupled receptor signaling pathway"/>
    <property type="evidence" value="ECO:0007669"/>
    <property type="project" value="TreeGrafter"/>
</dbReference>
<keyword evidence="5" id="KW-0472">Membrane</keyword>
<dbReference type="EMBL" id="CADEBD010000344">
    <property type="protein sequence ID" value="CAB3249332.1"/>
    <property type="molecule type" value="Genomic_DNA"/>
</dbReference>
<evidence type="ECO:0000259" key="10">
    <source>
        <dbReference type="PROSITE" id="PS50835"/>
    </source>
</evidence>
<feature type="domain" description="Ig-like" evidence="10">
    <location>
        <begin position="494"/>
        <end position="581"/>
    </location>
</feature>
<dbReference type="Gene3D" id="2.10.25.10">
    <property type="entry name" value="Laminin"/>
    <property type="match status" value="1"/>
</dbReference>
<dbReference type="Gene3D" id="2.60.220.50">
    <property type="match status" value="1"/>
</dbReference>
<dbReference type="InterPro" id="IPR000859">
    <property type="entry name" value="CUB_dom"/>
</dbReference>
<comment type="caution">
    <text evidence="11">The sequence shown here is derived from an EMBL/GenBank/DDBJ whole genome shotgun (WGS) entry which is preliminary data.</text>
</comment>